<gene>
    <name evidence="1" type="ORF">GUC01_08365</name>
</gene>
<accession>A0A5F0NSA6</accession>
<evidence type="ECO:0000313" key="2">
    <source>
        <dbReference type="Proteomes" id="UP000475070"/>
    </source>
</evidence>
<evidence type="ECO:0000313" key="1">
    <source>
        <dbReference type="EMBL" id="NAG19040.1"/>
    </source>
</evidence>
<organism evidence="1 2">
    <name type="scientific">Escherichia coli</name>
    <dbReference type="NCBI Taxonomy" id="562"/>
    <lineage>
        <taxon>Bacteria</taxon>
        <taxon>Pseudomonadati</taxon>
        <taxon>Pseudomonadota</taxon>
        <taxon>Gammaproteobacteria</taxon>
        <taxon>Enterobacterales</taxon>
        <taxon>Enterobacteriaceae</taxon>
        <taxon>Escherichia</taxon>
    </lineage>
</organism>
<name>A0A5F0NSA6_ECOLX</name>
<dbReference type="Proteomes" id="UP000475070">
    <property type="component" value="Unassembled WGS sequence"/>
</dbReference>
<protein>
    <submittedName>
        <fullName evidence="1">Uncharacterized protein</fullName>
    </submittedName>
</protein>
<sequence length="69" mass="8060">MIILITGPFLFDIGNQYKVKLTQSGKKEFSLTLEFNDTIIESQKVTGNKAKHILEDIEIFYRNKPDTYY</sequence>
<proteinExistence type="predicted"/>
<reference evidence="1 2" key="1">
    <citation type="journal article" date="2019" name="Nat. Med.">
        <title>A library of human gut bacterial isolates paired with longitudinal multiomics data enables mechanistic microbiome research.</title>
        <authorList>
            <person name="Poyet M."/>
            <person name="Groussin M."/>
            <person name="Gibbons S.M."/>
            <person name="Avila-Pacheco J."/>
            <person name="Jiang X."/>
            <person name="Kearney S.M."/>
            <person name="Perrotta A.R."/>
            <person name="Berdy B."/>
            <person name="Zhao S."/>
            <person name="Lieberman T.D."/>
            <person name="Swanson P.K."/>
            <person name="Smith M."/>
            <person name="Roesemann S."/>
            <person name="Alexander J.E."/>
            <person name="Rich S.A."/>
            <person name="Livny J."/>
            <person name="Vlamakis H."/>
            <person name="Clish C."/>
            <person name="Bullock K."/>
            <person name="Deik A."/>
            <person name="Scott J."/>
            <person name="Pierce K.A."/>
            <person name="Xavier R.J."/>
            <person name="Alm E.J."/>
        </authorList>
    </citation>
    <scope>NUCLEOTIDE SEQUENCE [LARGE SCALE GENOMIC DNA]</scope>
    <source>
        <strain evidence="1 2">BIOML-A112</strain>
    </source>
</reference>
<comment type="caution">
    <text evidence="1">The sequence shown here is derived from an EMBL/GenBank/DDBJ whole genome shotgun (WGS) entry which is preliminary data.</text>
</comment>
<dbReference type="AlphaFoldDB" id="A0A5F0NSA6"/>
<dbReference type="RefSeq" id="WP_001402771.1">
    <property type="nucleotide sequence ID" value="NZ_AP024582.1"/>
</dbReference>
<dbReference type="EMBL" id="WXKQ01000005">
    <property type="protein sequence ID" value="NAG19040.1"/>
    <property type="molecule type" value="Genomic_DNA"/>
</dbReference>